<dbReference type="InterPro" id="IPR027417">
    <property type="entry name" value="P-loop_NTPase"/>
</dbReference>
<keyword evidence="9" id="KW-1185">Reference proteome</keyword>
<comment type="subcellular location">
    <subcellularLocation>
        <location evidence="7">Cytoplasm</location>
    </subcellularLocation>
</comment>
<keyword evidence="7" id="KW-0963">Cytoplasm</keyword>
<dbReference type="HAMAP" id="MF_00011">
    <property type="entry name" value="Adenylosucc_synth"/>
    <property type="match status" value="1"/>
</dbReference>
<gene>
    <name evidence="7 8" type="primary">purA</name>
    <name evidence="8" type="ORF">MES4922_210343</name>
</gene>
<feature type="binding site" evidence="7">
    <location>
        <position position="222"/>
    </location>
    <ligand>
        <name>Mg(2+)</name>
        <dbReference type="ChEBI" id="CHEBI:18420"/>
    </ligand>
</feature>
<comment type="pathway">
    <text evidence="7">Purine metabolism; AMP biosynthesis via de novo pathway; AMP from IMP: step 1/2.</text>
</comment>
<dbReference type="Gene3D" id="3.40.440.10">
    <property type="entry name" value="Adenylosuccinate Synthetase, subunit A, domain 1"/>
    <property type="match status" value="2"/>
</dbReference>
<evidence type="ECO:0000256" key="2">
    <source>
        <dbReference type="ARBA" id="ARBA00022723"/>
    </source>
</evidence>
<evidence type="ECO:0000313" key="9">
    <source>
        <dbReference type="Proteomes" id="UP001152604"/>
    </source>
</evidence>
<dbReference type="InterPro" id="IPR042111">
    <property type="entry name" value="Adenylosuccinate_synth_dom3"/>
</dbReference>
<organism evidence="8 9">
    <name type="scientific">Mesorhizobium ventifaucium</name>
    <dbReference type="NCBI Taxonomy" id="666020"/>
    <lineage>
        <taxon>Bacteria</taxon>
        <taxon>Pseudomonadati</taxon>
        <taxon>Pseudomonadota</taxon>
        <taxon>Alphaproteobacteria</taxon>
        <taxon>Hyphomicrobiales</taxon>
        <taxon>Phyllobacteriaceae</taxon>
        <taxon>Mesorhizobium</taxon>
    </lineage>
</organism>
<dbReference type="RefSeq" id="WP_254025121.1">
    <property type="nucleotide sequence ID" value="NZ_CAKXZS010000014.1"/>
</dbReference>
<comment type="caution">
    <text evidence="7">Lacks conserved residue(s) required for the propagation of feature annotation.</text>
</comment>
<feature type="active site" description="Proton donor" evidence="7">
    <location>
        <position position="223"/>
    </location>
</feature>
<dbReference type="Pfam" id="PF13238">
    <property type="entry name" value="AAA_18"/>
    <property type="match status" value="1"/>
</dbReference>
<evidence type="ECO:0000256" key="3">
    <source>
        <dbReference type="ARBA" id="ARBA00022741"/>
    </source>
</evidence>
<protein>
    <recommendedName>
        <fullName evidence="7">Adenylosuccinate synthetase</fullName>
        <shortName evidence="7">AMPSase</shortName>
        <shortName evidence="7">AdSS</shortName>
        <ecNumber evidence="7">6.3.4.4</ecNumber>
    </recommendedName>
    <alternativeName>
        <fullName evidence="7">IMP--aspartate ligase</fullName>
    </alternativeName>
</protein>
<comment type="subunit">
    <text evidence="7">Homodimer.</text>
</comment>
<sequence>MRLVIVLSGPVGVGKSSFCDQLRELFGAERVSTSSWMVEHRGVARERDELQAAGDRLDRETGGAWVAEAVAVKASSMGDNAILLVDSARIAAQVEKLRERFGDRVFHVHLHAHDALLEQRYLARAPKHKEFATYAEVRANGTEAAIGSLAGISDLVLDSDYADARTLAVSAMAFRGEAAPQPRPLVDVIIGGQYGSEGKGNICAHLANKYGVLMRIGGPNAGHLVKDPPYKYVQLPSGTGTNKQAAILIGAGSTLWLPQLMLEVMEQGLTPQRLSIDPQAMVIDDEDRRIESGALTSIASTKQGVGSATGRKIVNRGDAPVFGPPVKLARDVPQLAKFVRDVRAELDRHFAAGKRVLLEGTQGTLLSIHHGFWPSVTSRETSAAGCLSDAGIAPSRVRRVILVLRTYPIRVGGTSGWMGREIDMEVVADRSRIPIDEFLRVEKGTISGSKRRMAEFDWAQLRRSALLNGATDVAVTFADYLGVDNRAATSFEELNENTRTFIERVERVTGAPVTLVSKEFALDGVLEKGFERD</sequence>
<dbReference type="InterPro" id="IPR001114">
    <property type="entry name" value="Adenylosuccinate_synthetase"/>
</dbReference>
<dbReference type="InterPro" id="IPR042109">
    <property type="entry name" value="Adenylosuccinate_synth_dom1"/>
</dbReference>
<proteinExistence type="inferred from homology"/>
<feature type="binding site" description="in other chain" evidence="7">
    <location>
        <position position="301"/>
    </location>
    <ligand>
        <name>IMP</name>
        <dbReference type="ChEBI" id="CHEBI:58053"/>
        <note>ligand shared between dimeric partners</note>
    </ligand>
</feature>
<accession>A0ABN8JTZ5</accession>
<comment type="caution">
    <text evidence="8">The sequence shown here is derived from an EMBL/GenBank/DDBJ whole genome shotgun (WGS) entry which is preliminary data.</text>
</comment>
<feature type="binding site" description="in other chain" evidence="7">
    <location>
        <position position="377"/>
    </location>
    <ligand>
        <name>IMP</name>
        <dbReference type="ChEBI" id="CHEBI:58053"/>
        <note>ligand shared between dimeric partners</note>
    </ligand>
</feature>
<feature type="binding site" evidence="7">
    <location>
        <begin position="222"/>
        <end position="224"/>
    </location>
    <ligand>
        <name>GTP</name>
        <dbReference type="ChEBI" id="CHEBI:37565"/>
    </ligand>
</feature>
<dbReference type="Proteomes" id="UP001152604">
    <property type="component" value="Unassembled WGS sequence"/>
</dbReference>
<keyword evidence="4 7" id="KW-0658">Purine biosynthesis</keyword>
<dbReference type="EMBL" id="CAKXZS010000014">
    <property type="protein sequence ID" value="CAH2399578.1"/>
    <property type="molecule type" value="Genomic_DNA"/>
</dbReference>
<dbReference type="GO" id="GO:0004019">
    <property type="term" value="F:adenylosuccinate synthase activity"/>
    <property type="evidence" value="ECO:0007669"/>
    <property type="project" value="UniProtKB-EC"/>
</dbReference>
<dbReference type="Gene3D" id="3.90.170.10">
    <property type="entry name" value="Adenylosuccinate Synthetase, subunit A, domain 3"/>
    <property type="match status" value="1"/>
</dbReference>
<evidence type="ECO:0000256" key="4">
    <source>
        <dbReference type="ARBA" id="ARBA00022755"/>
    </source>
</evidence>
<name>A0ABN8JTZ5_9HYPH</name>
<keyword evidence="6 7" id="KW-0342">GTP-binding</keyword>
<dbReference type="EC" id="6.3.4.4" evidence="7"/>
<evidence type="ECO:0000313" key="8">
    <source>
        <dbReference type="EMBL" id="CAH2399578.1"/>
    </source>
</evidence>
<evidence type="ECO:0000256" key="5">
    <source>
        <dbReference type="ARBA" id="ARBA00022842"/>
    </source>
</evidence>
<reference evidence="8" key="1">
    <citation type="submission" date="2022-03" db="EMBL/GenBank/DDBJ databases">
        <authorList>
            <person name="Brunel B."/>
        </authorList>
    </citation>
    <scope>NUCLEOTIDE SEQUENCE</scope>
    <source>
        <strain evidence="8">STM4922sample</strain>
    </source>
</reference>
<keyword evidence="1 7" id="KW-0436">Ligase</keyword>
<dbReference type="Gene3D" id="3.40.50.300">
    <property type="entry name" value="P-loop containing nucleotide triphosphate hydrolases"/>
    <property type="match status" value="1"/>
</dbReference>
<comment type="similarity">
    <text evidence="7">Belongs to the adenylosuccinate synthetase family.</text>
</comment>
<evidence type="ECO:0000256" key="7">
    <source>
        <dbReference type="HAMAP-Rule" id="MF_00011"/>
    </source>
</evidence>
<dbReference type="SUPFAM" id="SSF52540">
    <property type="entry name" value="P-loop containing nucleoside triphosphate hydrolases"/>
    <property type="match status" value="2"/>
</dbReference>
<evidence type="ECO:0000256" key="6">
    <source>
        <dbReference type="ARBA" id="ARBA00023134"/>
    </source>
</evidence>
<dbReference type="SMART" id="SM00788">
    <property type="entry name" value="Adenylsucc_synt"/>
    <property type="match status" value="1"/>
</dbReference>
<dbReference type="PANTHER" id="PTHR11846">
    <property type="entry name" value="ADENYLOSUCCINATE SYNTHETASE"/>
    <property type="match status" value="1"/>
</dbReference>
<feature type="binding site" description="in other chain" evidence="7">
    <location>
        <position position="362"/>
    </location>
    <ligand>
        <name>IMP</name>
        <dbReference type="ChEBI" id="CHEBI:58053"/>
        <note>ligand shared between dimeric partners</note>
    </ligand>
</feature>
<keyword evidence="5 7" id="KW-0460">Magnesium</keyword>
<keyword evidence="3 7" id="KW-0547">Nucleotide-binding</keyword>
<feature type="binding site" evidence="7">
    <location>
        <position position="451"/>
    </location>
    <ligand>
        <name>GTP</name>
        <dbReference type="ChEBI" id="CHEBI:37565"/>
    </ligand>
</feature>
<comment type="catalytic activity">
    <reaction evidence="7">
        <text>IMP + L-aspartate + GTP = N(6)-(1,2-dicarboxyethyl)-AMP + GDP + phosphate + 2 H(+)</text>
        <dbReference type="Rhea" id="RHEA:15753"/>
        <dbReference type="ChEBI" id="CHEBI:15378"/>
        <dbReference type="ChEBI" id="CHEBI:29991"/>
        <dbReference type="ChEBI" id="CHEBI:37565"/>
        <dbReference type="ChEBI" id="CHEBI:43474"/>
        <dbReference type="ChEBI" id="CHEBI:57567"/>
        <dbReference type="ChEBI" id="CHEBI:58053"/>
        <dbReference type="ChEBI" id="CHEBI:58189"/>
        <dbReference type="EC" id="6.3.4.4"/>
    </reaction>
</comment>
<evidence type="ECO:0000256" key="1">
    <source>
        <dbReference type="ARBA" id="ARBA00022598"/>
    </source>
</evidence>
<dbReference type="PANTHER" id="PTHR11846:SF0">
    <property type="entry name" value="ADENYLOSUCCINATE SYNTHETASE"/>
    <property type="match status" value="1"/>
</dbReference>
<comment type="cofactor">
    <cofactor evidence="7">
        <name>Mg(2+)</name>
        <dbReference type="ChEBI" id="CHEBI:18420"/>
    </cofactor>
    <text evidence="7">Binds 1 Mg(2+) ion per subunit.</text>
</comment>
<dbReference type="Pfam" id="PF00709">
    <property type="entry name" value="Adenylsucc_synt"/>
    <property type="match status" value="2"/>
</dbReference>
<feature type="binding site" evidence="7">
    <location>
        <begin position="477"/>
        <end position="479"/>
    </location>
    <ligand>
        <name>GTP</name>
        <dbReference type="ChEBI" id="CHEBI:37565"/>
    </ligand>
</feature>
<comment type="function">
    <text evidence="7">Plays an important role in the de novo pathway of purine nucleotide biosynthesis. Catalyzes the first committed step in the biosynthesis of AMP from IMP.</text>
</comment>
<feature type="binding site" description="in other chain" evidence="7">
    <location>
        <begin position="220"/>
        <end position="223"/>
    </location>
    <ligand>
        <name>IMP</name>
        <dbReference type="ChEBI" id="CHEBI:58053"/>
        <note>ligand shared between dimeric partners</note>
    </ligand>
</feature>
<keyword evidence="2 7" id="KW-0479">Metal-binding</keyword>